<keyword evidence="1" id="KW-0472">Membrane</keyword>
<proteinExistence type="predicted"/>
<gene>
    <name evidence="2" type="ORF">SD77_0535</name>
</gene>
<keyword evidence="1" id="KW-1133">Transmembrane helix</keyword>
<protein>
    <submittedName>
        <fullName evidence="2">Uncharacterized protein</fullName>
    </submittedName>
</protein>
<accession>A0ABR5B115</accession>
<dbReference type="EMBL" id="JXLP01000001">
    <property type="protein sequence ID" value="KIL80687.1"/>
    <property type="molecule type" value="Genomic_DNA"/>
</dbReference>
<evidence type="ECO:0000313" key="2">
    <source>
        <dbReference type="EMBL" id="KIL80687.1"/>
    </source>
</evidence>
<name>A0ABR5B115_BACBA</name>
<dbReference type="Proteomes" id="UP000031982">
    <property type="component" value="Unassembled WGS sequence"/>
</dbReference>
<keyword evidence="1" id="KW-0812">Transmembrane</keyword>
<reference evidence="2 3" key="1">
    <citation type="submission" date="2015-01" db="EMBL/GenBank/DDBJ databases">
        <title>Genome Assembly of Bacillus badius MTCC 1458.</title>
        <authorList>
            <person name="Verma A."/>
            <person name="Khatri I."/>
            <person name="Mual P."/>
            <person name="Subramanian S."/>
            <person name="Krishnamurthi S."/>
        </authorList>
    </citation>
    <scope>NUCLEOTIDE SEQUENCE [LARGE SCALE GENOMIC DNA]</scope>
    <source>
        <strain evidence="2 3">MTCC 1458</strain>
    </source>
</reference>
<evidence type="ECO:0000256" key="1">
    <source>
        <dbReference type="SAM" id="Phobius"/>
    </source>
</evidence>
<sequence length="46" mass="5577">MAKEPAYLFRRGKKFVFISECPAIRILVWFLVRWMEENDKGKKETN</sequence>
<organism evidence="2 3">
    <name type="scientific">Bacillus badius</name>
    <dbReference type="NCBI Taxonomy" id="1455"/>
    <lineage>
        <taxon>Bacteria</taxon>
        <taxon>Bacillati</taxon>
        <taxon>Bacillota</taxon>
        <taxon>Bacilli</taxon>
        <taxon>Bacillales</taxon>
        <taxon>Bacillaceae</taxon>
        <taxon>Pseudobacillus</taxon>
    </lineage>
</organism>
<feature type="transmembrane region" description="Helical" evidence="1">
    <location>
        <begin position="15"/>
        <end position="32"/>
    </location>
</feature>
<evidence type="ECO:0000313" key="3">
    <source>
        <dbReference type="Proteomes" id="UP000031982"/>
    </source>
</evidence>
<keyword evidence="3" id="KW-1185">Reference proteome</keyword>
<comment type="caution">
    <text evidence="2">The sequence shown here is derived from an EMBL/GenBank/DDBJ whole genome shotgun (WGS) entry which is preliminary data.</text>
</comment>